<dbReference type="AlphaFoldDB" id="A0A382HQC8"/>
<dbReference type="GO" id="GO:0016829">
    <property type="term" value="F:lyase activity"/>
    <property type="evidence" value="ECO:0007669"/>
    <property type="project" value="InterPro"/>
</dbReference>
<gene>
    <name evidence="1" type="ORF">METZ01_LOCUS242324</name>
</gene>
<evidence type="ECO:0008006" key="2">
    <source>
        <dbReference type="Google" id="ProtNLM"/>
    </source>
</evidence>
<proteinExistence type="predicted"/>
<dbReference type="InterPro" id="IPR013785">
    <property type="entry name" value="Aldolase_TIM"/>
</dbReference>
<reference evidence="1" key="1">
    <citation type="submission" date="2018-05" db="EMBL/GenBank/DDBJ databases">
        <authorList>
            <person name="Lanie J.A."/>
            <person name="Ng W.-L."/>
            <person name="Kazmierczak K.M."/>
            <person name="Andrzejewski T.M."/>
            <person name="Davidsen T.M."/>
            <person name="Wayne K.J."/>
            <person name="Tettelin H."/>
            <person name="Glass J.I."/>
            <person name="Rusch D."/>
            <person name="Podicherti R."/>
            <person name="Tsui H.-C.T."/>
            <person name="Winkler M.E."/>
        </authorList>
    </citation>
    <scope>NUCLEOTIDE SEQUENCE</scope>
</reference>
<sequence length="149" mass="16504">MSRATDVTGKLKGPVVPLNVCFTEEGKVDHTSMRRYANWLCEQQTPVLLLTYGSSEYAWLTDDDIRRLTAEMASEINGRALFITSTGIWAPDTCCSFLTFADQAGADAVKVQVNPWMIQPYPDKYIRYMKAVSEASSIPLLLWGASGGN</sequence>
<accession>A0A382HQC8</accession>
<organism evidence="1">
    <name type="scientific">marine metagenome</name>
    <dbReference type="NCBI Taxonomy" id="408172"/>
    <lineage>
        <taxon>unclassified sequences</taxon>
        <taxon>metagenomes</taxon>
        <taxon>ecological metagenomes</taxon>
    </lineage>
</organism>
<name>A0A382HQC8_9ZZZZ</name>
<dbReference type="SUPFAM" id="SSF51569">
    <property type="entry name" value="Aldolase"/>
    <property type="match status" value="1"/>
</dbReference>
<dbReference type="InterPro" id="IPR002220">
    <property type="entry name" value="DapA-like"/>
</dbReference>
<feature type="non-terminal residue" evidence="1">
    <location>
        <position position="149"/>
    </location>
</feature>
<dbReference type="Gene3D" id="3.20.20.70">
    <property type="entry name" value="Aldolase class I"/>
    <property type="match status" value="1"/>
</dbReference>
<dbReference type="EMBL" id="UINC01062648">
    <property type="protein sequence ID" value="SVB89470.1"/>
    <property type="molecule type" value="Genomic_DNA"/>
</dbReference>
<protein>
    <recommendedName>
        <fullName evidence="2">Dihydrodipicolinate synthase family protein</fullName>
    </recommendedName>
</protein>
<evidence type="ECO:0000313" key="1">
    <source>
        <dbReference type="EMBL" id="SVB89470.1"/>
    </source>
</evidence>
<dbReference type="Pfam" id="PF00701">
    <property type="entry name" value="DHDPS"/>
    <property type="match status" value="1"/>
</dbReference>